<name>X0ZBD7_9ZZZZ</name>
<dbReference type="EMBL" id="BART01005482">
    <property type="protein sequence ID" value="GAG66469.1"/>
    <property type="molecule type" value="Genomic_DNA"/>
</dbReference>
<proteinExistence type="predicted"/>
<sequence length="197" mass="22418">MTLPKLLWDSGTAYDMFVSLNVIHEPAVFGLRSAWAAGMRARLPVKNRETLEQSQLLFKVPFHWINTLPDPKDSFTVLYVLRQIPPGERLHVLAIDPDKSSEVVETLKGIAKRGKWNEKEQKFLKAAYAEECSKKKKSPLSTKELLNILGLWANAEEFGERYLEALRTYQEVFFATEEKRISPALQGALSNAQKLAE</sequence>
<dbReference type="AlphaFoldDB" id="X0ZBD7"/>
<organism evidence="1">
    <name type="scientific">marine sediment metagenome</name>
    <dbReference type="NCBI Taxonomy" id="412755"/>
    <lineage>
        <taxon>unclassified sequences</taxon>
        <taxon>metagenomes</taxon>
        <taxon>ecological metagenomes</taxon>
    </lineage>
</organism>
<evidence type="ECO:0000313" key="1">
    <source>
        <dbReference type="EMBL" id="GAG66469.1"/>
    </source>
</evidence>
<protein>
    <submittedName>
        <fullName evidence="1">Uncharacterized protein</fullName>
    </submittedName>
</protein>
<comment type="caution">
    <text evidence="1">The sequence shown here is derived from an EMBL/GenBank/DDBJ whole genome shotgun (WGS) entry which is preliminary data.</text>
</comment>
<feature type="non-terminal residue" evidence="1">
    <location>
        <position position="197"/>
    </location>
</feature>
<gene>
    <name evidence="1" type="ORF">S01H4_12711</name>
</gene>
<reference evidence="1" key="1">
    <citation type="journal article" date="2014" name="Front. Microbiol.">
        <title>High frequency of phylogenetically diverse reductive dehalogenase-homologous genes in deep subseafloor sedimentary metagenomes.</title>
        <authorList>
            <person name="Kawai M."/>
            <person name="Futagami T."/>
            <person name="Toyoda A."/>
            <person name="Takaki Y."/>
            <person name="Nishi S."/>
            <person name="Hori S."/>
            <person name="Arai W."/>
            <person name="Tsubouchi T."/>
            <person name="Morono Y."/>
            <person name="Uchiyama I."/>
            <person name="Ito T."/>
            <person name="Fujiyama A."/>
            <person name="Inagaki F."/>
            <person name="Takami H."/>
        </authorList>
    </citation>
    <scope>NUCLEOTIDE SEQUENCE</scope>
    <source>
        <strain evidence="1">Expedition CK06-06</strain>
    </source>
</reference>
<accession>X0ZBD7</accession>